<proteinExistence type="predicted"/>
<gene>
    <name evidence="1" type="ORF">PIB30_023285</name>
</gene>
<protein>
    <submittedName>
        <fullName evidence="1">Uncharacterized protein</fullName>
    </submittedName>
</protein>
<dbReference type="Proteomes" id="UP001341840">
    <property type="component" value="Unassembled WGS sequence"/>
</dbReference>
<keyword evidence="2" id="KW-1185">Reference proteome</keyword>
<reference evidence="1 2" key="1">
    <citation type="journal article" date="2023" name="Plants (Basel)">
        <title>Bridging the Gap: Combining Genomics and Transcriptomics Approaches to Understand Stylosanthes scabra, an Orphan Legume from the Brazilian Caatinga.</title>
        <authorList>
            <person name="Ferreira-Neto J.R.C."/>
            <person name="da Silva M.D."/>
            <person name="Binneck E."/>
            <person name="de Melo N.F."/>
            <person name="da Silva R.H."/>
            <person name="de Melo A.L.T.M."/>
            <person name="Pandolfi V."/>
            <person name="Bustamante F.O."/>
            <person name="Brasileiro-Vidal A.C."/>
            <person name="Benko-Iseppon A.M."/>
        </authorList>
    </citation>
    <scope>NUCLEOTIDE SEQUENCE [LARGE SCALE GENOMIC DNA]</scope>
    <source>
        <tissue evidence="1">Leaves</tissue>
    </source>
</reference>
<comment type="caution">
    <text evidence="1">The sequence shown here is derived from an EMBL/GenBank/DDBJ whole genome shotgun (WGS) entry which is preliminary data.</text>
</comment>
<dbReference type="EMBL" id="JASCZI010271941">
    <property type="protein sequence ID" value="MED6218044.1"/>
    <property type="molecule type" value="Genomic_DNA"/>
</dbReference>
<evidence type="ECO:0000313" key="2">
    <source>
        <dbReference type="Proteomes" id="UP001341840"/>
    </source>
</evidence>
<feature type="non-terminal residue" evidence="1">
    <location>
        <position position="84"/>
    </location>
</feature>
<accession>A0ABU6Z678</accession>
<organism evidence="1 2">
    <name type="scientific">Stylosanthes scabra</name>
    <dbReference type="NCBI Taxonomy" id="79078"/>
    <lineage>
        <taxon>Eukaryota</taxon>
        <taxon>Viridiplantae</taxon>
        <taxon>Streptophyta</taxon>
        <taxon>Embryophyta</taxon>
        <taxon>Tracheophyta</taxon>
        <taxon>Spermatophyta</taxon>
        <taxon>Magnoliopsida</taxon>
        <taxon>eudicotyledons</taxon>
        <taxon>Gunneridae</taxon>
        <taxon>Pentapetalae</taxon>
        <taxon>rosids</taxon>
        <taxon>fabids</taxon>
        <taxon>Fabales</taxon>
        <taxon>Fabaceae</taxon>
        <taxon>Papilionoideae</taxon>
        <taxon>50 kb inversion clade</taxon>
        <taxon>dalbergioids sensu lato</taxon>
        <taxon>Dalbergieae</taxon>
        <taxon>Pterocarpus clade</taxon>
        <taxon>Stylosanthes</taxon>
    </lineage>
</organism>
<name>A0ABU6Z678_9FABA</name>
<sequence length="84" mass="9488">MNLQRRGVRCLAVCPRTDSDVDTPIDGWILKLMELINKKRRPLFLCTLHSLWIGRNKLVFEEIEAPPDLLLQNAISAAAEATST</sequence>
<evidence type="ECO:0000313" key="1">
    <source>
        <dbReference type="EMBL" id="MED6218044.1"/>
    </source>
</evidence>